<organism evidence="8 9">
    <name type="scientific">Emiliania huxleyi (strain CCMP1516)</name>
    <dbReference type="NCBI Taxonomy" id="280463"/>
    <lineage>
        <taxon>Eukaryota</taxon>
        <taxon>Haptista</taxon>
        <taxon>Haptophyta</taxon>
        <taxon>Prymnesiophyceae</taxon>
        <taxon>Isochrysidales</taxon>
        <taxon>Noelaerhabdaceae</taxon>
        <taxon>Emiliania</taxon>
    </lineage>
</organism>
<dbReference type="GO" id="GO:0005506">
    <property type="term" value="F:iron ion binding"/>
    <property type="evidence" value="ECO:0007669"/>
    <property type="project" value="InterPro"/>
</dbReference>
<dbReference type="RefSeq" id="XP_005778215.1">
    <property type="nucleotide sequence ID" value="XM_005778158.1"/>
</dbReference>
<dbReference type="eggNOG" id="KOG1971">
    <property type="taxonomic scope" value="Eukaryota"/>
</dbReference>
<dbReference type="Pfam" id="PF25238">
    <property type="entry name" value="OGFOD2-like"/>
    <property type="match status" value="1"/>
</dbReference>
<evidence type="ECO:0000256" key="3">
    <source>
        <dbReference type="ARBA" id="ARBA00022896"/>
    </source>
</evidence>
<keyword evidence="5" id="KW-0560">Oxidoreductase</keyword>
<dbReference type="SMART" id="SM00702">
    <property type="entry name" value="P4Hc"/>
    <property type="match status" value="1"/>
</dbReference>
<evidence type="ECO:0000256" key="1">
    <source>
        <dbReference type="ARBA" id="ARBA00001961"/>
    </source>
</evidence>
<dbReference type="HOGENOM" id="CLU_759585_0_0_1"/>
<evidence type="ECO:0000256" key="4">
    <source>
        <dbReference type="ARBA" id="ARBA00022964"/>
    </source>
</evidence>
<keyword evidence="2" id="KW-0479">Metal-binding</keyword>
<dbReference type="InterPro" id="IPR005123">
    <property type="entry name" value="Oxoglu/Fe-dep_dioxygenase_dom"/>
</dbReference>
<evidence type="ECO:0000259" key="7">
    <source>
        <dbReference type="PROSITE" id="PS51471"/>
    </source>
</evidence>
<dbReference type="PaxDb" id="2903-EOD25786"/>
<dbReference type="KEGG" id="ehx:EMIHUDRAFT_421392"/>
<evidence type="ECO:0000313" key="9">
    <source>
        <dbReference type="Proteomes" id="UP000013827"/>
    </source>
</evidence>
<dbReference type="AlphaFoldDB" id="A0A0D3JQK1"/>
<dbReference type="EnsemblProtists" id="EOD25786">
    <property type="protein sequence ID" value="EOD25786"/>
    <property type="gene ID" value="EMIHUDRAFT_421392"/>
</dbReference>
<name>A0A0D3JQK1_EMIH1</name>
<dbReference type="Gene3D" id="2.60.120.620">
    <property type="entry name" value="q2cbj1_9rhob like domain"/>
    <property type="match status" value="1"/>
</dbReference>
<proteinExistence type="predicted"/>
<evidence type="ECO:0000256" key="2">
    <source>
        <dbReference type="ARBA" id="ARBA00022723"/>
    </source>
</evidence>
<reference evidence="8" key="2">
    <citation type="submission" date="2024-10" db="UniProtKB">
        <authorList>
            <consortium name="EnsemblProtists"/>
        </authorList>
    </citation>
    <scope>IDENTIFICATION</scope>
</reference>
<evidence type="ECO:0000256" key="5">
    <source>
        <dbReference type="ARBA" id="ARBA00023002"/>
    </source>
</evidence>
<accession>A0A0D3JQK1</accession>
<dbReference type="PANTHER" id="PTHR24014:SF4">
    <property type="entry name" value="2-OXOGLUTARATE AND IRON-DEPENDENT OXYGENASE DOMAIN-CONTAINING PROTEIN 2"/>
    <property type="match status" value="1"/>
</dbReference>
<keyword evidence="9" id="KW-1185">Reference proteome</keyword>
<evidence type="ECO:0000256" key="6">
    <source>
        <dbReference type="ARBA" id="ARBA00023004"/>
    </source>
</evidence>
<feature type="domain" description="Fe2OG dioxygenase" evidence="7">
    <location>
        <begin position="213"/>
        <end position="312"/>
    </location>
</feature>
<comment type="cofactor">
    <cofactor evidence="1">
        <name>L-ascorbate</name>
        <dbReference type="ChEBI" id="CHEBI:38290"/>
    </cofactor>
</comment>
<dbReference type="OMA" id="YMRPIAR"/>
<dbReference type="GeneID" id="17271332"/>
<evidence type="ECO:0000313" key="8">
    <source>
        <dbReference type="EnsemblProtists" id="EOD25786"/>
    </source>
</evidence>
<dbReference type="PROSITE" id="PS51471">
    <property type="entry name" value="FE2OG_OXY"/>
    <property type="match status" value="1"/>
</dbReference>
<dbReference type="PANTHER" id="PTHR24014">
    <property type="entry name" value="2-OXOGLUTARATE AND IRON-DEPENDENT OXYGENASE DOMAIN-CONTAINING PROTEIN 2"/>
    <property type="match status" value="1"/>
</dbReference>
<keyword evidence="4" id="KW-0223">Dioxygenase</keyword>
<dbReference type="GO" id="GO:0031418">
    <property type="term" value="F:L-ascorbic acid binding"/>
    <property type="evidence" value="ECO:0007669"/>
    <property type="project" value="UniProtKB-KW"/>
</dbReference>
<dbReference type="GO" id="GO:0016705">
    <property type="term" value="F:oxidoreductase activity, acting on paired donors, with incorporation or reduction of molecular oxygen"/>
    <property type="evidence" value="ECO:0007669"/>
    <property type="project" value="InterPro"/>
</dbReference>
<keyword evidence="3" id="KW-0847">Vitamin C</keyword>
<protein>
    <recommendedName>
        <fullName evidence="7">Fe2OG dioxygenase domain-containing protein</fullName>
    </recommendedName>
</protein>
<dbReference type="Proteomes" id="UP000013827">
    <property type="component" value="Unassembled WGS sequence"/>
</dbReference>
<sequence length="365" mass="38631">MITSALCAAHSARSAAGAGAMQAVAAAPSAGALERALAAAAAKPASISNASKSGGEFEAADWWEEHAETFALARSEWGRLHPGLYDLAANEADYIDPSLRAAVAAAEAAAMAGGPVDEAPLRSLLKPTGVAGVWRLQLFTPRFCAELREELDHAAASGVPIRRPNGMNRFGAILEAVPGGLGMEGAMRHLAHRYGRPLSQMAFPSSVGLRDADEHYGFVVRYRPGEDESLAEHADASVATINVNLADGFRGGRLTFKGTRFVDADPRNAPAAAVDFEDFAPGEALLHLGGHYHAAEPIQQGERTNMVLWLMGEHGVVRVAPYERGERGRTTPLRRWGGAEASGRWEALLRGEDGGVAGGRERDEL</sequence>
<dbReference type="GO" id="GO:0051213">
    <property type="term" value="F:dioxygenase activity"/>
    <property type="evidence" value="ECO:0007669"/>
    <property type="project" value="UniProtKB-KW"/>
</dbReference>
<dbReference type="InterPro" id="IPR006620">
    <property type="entry name" value="Pro_4_hyd_alph"/>
</dbReference>
<keyword evidence="6" id="KW-0408">Iron</keyword>
<reference evidence="9" key="1">
    <citation type="journal article" date="2013" name="Nature">
        <title>Pan genome of the phytoplankton Emiliania underpins its global distribution.</title>
        <authorList>
            <person name="Read B.A."/>
            <person name="Kegel J."/>
            <person name="Klute M.J."/>
            <person name="Kuo A."/>
            <person name="Lefebvre S.C."/>
            <person name="Maumus F."/>
            <person name="Mayer C."/>
            <person name="Miller J."/>
            <person name="Monier A."/>
            <person name="Salamov A."/>
            <person name="Young J."/>
            <person name="Aguilar M."/>
            <person name="Claverie J.M."/>
            <person name="Frickenhaus S."/>
            <person name="Gonzalez K."/>
            <person name="Herman E.K."/>
            <person name="Lin Y.C."/>
            <person name="Napier J."/>
            <person name="Ogata H."/>
            <person name="Sarno A.F."/>
            <person name="Shmutz J."/>
            <person name="Schroeder D."/>
            <person name="de Vargas C."/>
            <person name="Verret F."/>
            <person name="von Dassow P."/>
            <person name="Valentin K."/>
            <person name="Van de Peer Y."/>
            <person name="Wheeler G."/>
            <person name="Dacks J.B."/>
            <person name="Delwiche C.F."/>
            <person name="Dyhrman S.T."/>
            <person name="Glockner G."/>
            <person name="John U."/>
            <person name="Richards T."/>
            <person name="Worden A.Z."/>
            <person name="Zhang X."/>
            <person name="Grigoriev I.V."/>
            <person name="Allen A.E."/>
            <person name="Bidle K."/>
            <person name="Borodovsky M."/>
            <person name="Bowler C."/>
            <person name="Brownlee C."/>
            <person name="Cock J.M."/>
            <person name="Elias M."/>
            <person name="Gladyshev V.N."/>
            <person name="Groth M."/>
            <person name="Guda C."/>
            <person name="Hadaegh A."/>
            <person name="Iglesias-Rodriguez M.D."/>
            <person name="Jenkins J."/>
            <person name="Jones B.M."/>
            <person name="Lawson T."/>
            <person name="Leese F."/>
            <person name="Lindquist E."/>
            <person name="Lobanov A."/>
            <person name="Lomsadze A."/>
            <person name="Malik S.B."/>
            <person name="Marsh M.E."/>
            <person name="Mackinder L."/>
            <person name="Mock T."/>
            <person name="Mueller-Roeber B."/>
            <person name="Pagarete A."/>
            <person name="Parker M."/>
            <person name="Probert I."/>
            <person name="Quesneville H."/>
            <person name="Raines C."/>
            <person name="Rensing S.A."/>
            <person name="Riano-Pachon D.M."/>
            <person name="Richier S."/>
            <person name="Rokitta S."/>
            <person name="Shiraiwa Y."/>
            <person name="Soanes D.M."/>
            <person name="van der Giezen M."/>
            <person name="Wahlund T.M."/>
            <person name="Williams B."/>
            <person name="Wilson W."/>
            <person name="Wolfe G."/>
            <person name="Wurch L.L."/>
        </authorList>
    </citation>
    <scope>NUCLEOTIDE SEQUENCE</scope>
</reference>